<feature type="binding site" evidence="13">
    <location>
        <position position="98"/>
    </location>
    <ligand>
        <name>Fe cation</name>
        <dbReference type="ChEBI" id="CHEBI:24875"/>
        <label>1</label>
    </ligand>
</feature>
<dbReference type="GO" id="GO:0050113">
    <property type="term" value="F:inositol oxygenase activity"/>
    <property type="evidence" value="ECO:0007669"/>
    <property type="project" value="UniProtKB-UniRule"/>
</dbReference>
<comment type="similarity">
    <text evidence="3 14">Belongs to the myo-inositol oxygenase family.</text>
</comment>
<evidence type="ECO:0000256" key="9">
    <source>
        <dbReference type="ARBA" id="ARBA00023004"/>
    </source>
</evidence>
<sequence>MASADVQNRVMENDIYKYRNDCDKPGFRNFSRESNKFDMVYKTYTDMHSNQCVEFVKRKHEEWLQFNHGKLTIMKAVNLLNTLIDESDPDVTFPNSFHAFQTAEGLRKMYPDLDWFHLTGLIHDLGKVMAIWGEAQFATVGDTFIVGAEFAPSIVYRDSTFAKNPDLHDPRYNTKYGMYEPNCGLENVLMSWGHDEYMYHVLRHNKCTLPEEALYCVRFHSFYPWHTGKDYDHLCNDKDRKMIEWVRKFNEHDLYTKSPDFPDVETLIPYYQSLIDKYLPGKLSF</sequence>
<evidence type="ECO:0000256" key="4">
    <source>
        <dbReference type="ARBA" id="ARBA00011919"/>
    </source>
</evidence>
<feature type="binding site" evidence="12">
    <location>
        <begin position="85"/>
        <end position="87"/>
    </location>
    <ligand>
        <name>substrate</name>
    </ligand>
</feature>
<evidence type="ECO:0000256" key="3">
    <source>
        <dbReference type="ARBA" id="ARBA00005286"/>
    </source>
</evidence>
<name>A0A6F9DLI5_9ASCI</name>
<comment type="catalytic activity">
    <reaction evidence="11 14">
        <text>myo-inositol + O2 = D-glucuronate + H2O + H(+)</text>
        <dbReference type="Rhea" id="RHEA:23696"/>
        <dbReference type="ChEBI" id="CHEBI:15377"/>
        <dbReference type="ChEBI" id="CHEBI:15378"/>
        <dbReference type="ChEBI" id="CHEBI:15379"/>
        <dbReference type="ChEBI" id="CHEBI:17268"/>
        <dbReference type="ChEBI" id="CHEBI:58720"/>
        <dbReference type="EC" id="1.13.99.1"/>
    </reaction>
</comment>
<comment type="subcellular location">
    <subcellularLocation>
        <location evidence="1 14">Cytoplasm</location>
    </subcellularLocation>
</comment>
<feature type="binding site" evidence="12">
    <location>
        <position position="28"/>
    </location>
    <ligand>
        <name>substrate</name>
    </ligand>
</feature>
<dbReference type="PANTHER" id="PTHR12588">
    <property type="entry name" value="MYOINOSITOL OXYGENASE"/>
    <property type="match status" value="1"/>
</dbReference>
<feature type="binding site" evidence="12">
    <location>
        <begin position="220"/>
        <end position="221"/>
    </location>
    <ligand>
        <name>substrate</name>
    </ligand>
</feature>
<feature type="binding site" evidence="12">
    <location>
        <position position="127"/>
    </location>
    <ligand>
        <name>substrate</name>
    </ligand>
</feature>
<evidence type="ECO:0000256" key="10">
    <source>
        <dbReference type="ARBA" id="ARBA00029668"/>
    </source>
</evidence>
<dbReference type="EMBL" id="LR787984">
    <property type="protein sequence ID" value="CAB3263846.1"/>
    <property type="molecule type" value="mRNA"/>
</dbReference>
<feature type="binding site" evidence="12">
    <location>
        <begin position="141"/>
        <end position="142"/>
    </location>
    <ligand>
        <name>substrate</name>
    </ligand>
</feature>
<proteinExistence type="evidence at transcript level"/>
<dbReference type="UniPathway" id="UPA00111">
    <property type="reaction ID" value="UER00527"/>
</dbReference>
<gene>
    <name evidence="15" type="primary">Miox</name>
</gene>
<reference evidence="15" key="1">
    <citation type="submission" date="2020-04" db="EMBL/GenBank/DDBJ databases">
        <authorList>
            <person name="Neveu A P."/>
        </authorList>
    </citation>
    <scope>NUCLEOTIDE SEQUENCE</scope>
    <source>
        <tissue evidence="15">Whole embryo</tissue>
    </source>
</reference>
<dbReference type="InterPro" id="IPR007828">
    <property type="entry name" value="Inositol_oxygenase"/>
</dbReference>
<evidence type="ECO:0000256" key="5">
    <source>
        <dbReference type="ARBA" id="ARBA00019269"/>
    </source>
</evidence>
<comment type="cofactor">
    <cofactor evidence="13 14">
        <name>Fe cation</name>
        <dbReference type="ChEBI" id="CHEBI:24875"/>
    </cofactor>
    <text evidence="13 14">Binds 2 iron ions per subunit.</text>
</comment>
<dbReference type="SUPFAM" id="SSF109604">
    <property type="entry name" value="HD-domain/PDEase-like"/>
    <property type="match status" value="1"/>
</dbReference>
<evidence type="ECO:0000256" key="13">
    <source>
        <dbReference type="PIRSR" id="PIRSR607828-2"/>
    </source>
</evidence>
<evidence type="ECO:0000256" key="8">
    <source>
        <dbReference type="ARBA" id="ARBA00023002"/>
    </source>
</evidence>
<feature type="binding site" evidence="13">
    <location>
        <position position="220"/>
    </location>
    <ligand>
        <name>Fe cation</name>
        <dbReference type="ChEBI" id="CHEBI:24875"/>
        <label>2</label>
    </ligand>
</feature>
<dbReference type="PANTHER" id="PTHR12588:SF0">
    <property type="entry name" value="INOSITOL OXYGENASE"/>
    <property type="match status" value="1"/>
</dbReference>
<accession>A0A6F9DLI5</accession>
<feature type="binding site" evidence="13">
    <location>
        <position position="194"/>
    </location>
    <ligand>
        <name>Fe cation</name>
        <dbReference type="ChEBI" id="CHEBI:24875"/>
        <label>2</label>
    </ligand>
</feature>
<evidence type="ECO:0000256" key="12">
    <source>
        <dbReference type="PIRSR" id="PIRSR607828-1"/>
    </source>
</evidence>
<comment type="pathway">
    <text evidence="2 14">Polyol metabolism; myo-inositol degradation into D-glucuronate; D-glucuronate from myo-inositol: step 1/1.</text>
</comment>
<evidence type="ECO:0000256" key="11">
    <source>
        <dbReference type="ARBA" id="ARBA00048271"/>
    </source>
</evidence>
<organism evidence="15">
    <name type="scientific">Phallusia mammillata</name>
    <dbReference type="NCBI Taxonomy" id="59560"/>
    <lineage>
        <taxon>Eukaryota</taxon>
        <taxon>Metazoa</taxon>
        <taxon>Chordata</taxon>
        <taxon>Tunicata</taxon>
        <taxon>Ascidiacea</taxon>
        <taxon>Phlebobranchia</taxon>
        <taxon>Ascidiidae</taxon>
        <taxon>Phallusia</taxon>
    </lineage>
</organism>
<evidence type="ECO:0000256" key="6">
    <source>
        <dbReference type="ARBA" id="ARBA00022490"/>
    </source>
</evidence>
<evidence type="ECO:0000256" key="2">
    <source>
        <dbReference type="ARBA" id="ARBA00005167"/>
    </source>
</evidence>
<dbReference type="GO" id="GO:0005737">
    <property type="term" value="C:cytoplasm"/>
    <property type="evidence" value="ECO:0007669"/>
    <property type="project" value="UniProtKB-SubCell"/>
</dbReference>
<dbReference type="Pfam" id="PF05153">
    <property type="entry name" value="MIOX"/>
    <property type="match status" value="1"/>
</dbReference>
<keyword evidence="6 14" id="KW-0963">Cytoplasm</keyword>
<keyword evidence="7 13" id="KW-0479">Metal-binding</keyword>
<dbReference type="GO" id="GO:0019310">
    <property type="term" value="P:inositol catabolic process"/>
    <property type="evidence" value="ECO:0007669"/>
    <property type="project" value="UniProtKB-UniRule"/>
</dbReference>
<feature type="binding site" evidence="13">
    <location>
        <position position="253"/>
    </location>
    <ligand>
        <name>Fe cation</name>
        <dbReference type="ChEBI" id="CHEBI:24875"/>
        <label>1</label>
    </ligand>
</feature>
<dbReference type="GO" id="GO:0005506">
    <property type="term" value="F:iron ion binding"/>
    <property type="evidence" value="ECO:0007669"/>
    <property type="project" value="InterPro"/>
</dbReference>
<dbReference type="EC" id="1.13.99.1" evidence="4 14"/>
<evidence type="ECO:0000256" key="1">
    <source>
        <dbReference type="ARBA" id="ARBA00004496"/>
    </source>
</evidence>
<evidence type="ECO:0000256" key="7">
    <source>
        <dbReference type="ARBA" id="ARBA00022723"/>
    </source>
</evidence>
<protein>
    <recommendedName>
        <fullName evidence="5 14">Inositol oxygenase</fullName>
        <ecNumber evidence="4 14">1.13.99.1</ecNumber>
    </recommendedName>
    <alternativeName>
        <fullName evidence="10 14">Myo-inositol oxygenase</fullName>
    </alternativeName>
</protein>
<keyword evidence="9 13" id="KW-0408">Iron</keyword>
<keyword evidence="8 14" id="KW-0560">Oxidoreductase</keyword>
<evidence type="ECO:0000256" key="14">
    <source>
        <dbReference type="RuleBase" id="RU367039"/>
    </source>
</evidence>
<feature type="binding site" evidence="13">
    <location>
        <position position="123"/>
    </location>
    <ligand>
        <name>Fe cation</name>
        <dbReference type="ChEBI" id="CHEBI:24875"/>
        <label>1</label>
    </ligand>
</feature>
<dbReference type="AlphaFoldDB" id="A0A6F9DLI5"/>
<feature type="binding site" evidence="13">
    <location>
        <position position="124"/>
    </location>
    <ligand>
        <name>Fe cation</name>
        <dbReference type="ChEBI" id="CHEBI:24875"/>
        <label>1</label>
    </ligand>
</feature>
<evidence type="ECO:0000313" key="15">
    <source>
        <dbReference type="EMBL" id="CAB3263846.1"/>
    </source>
</evidence>